<accession>A0ACB8Q4K4</accession>
<organism evidence="1 2">
    <name type="scientific">Vararia minispora EC-137</name>
    <dbReference type="NCBI Taxonomy" id="1314806"/>
    <lineage>
        <taxon>Eukaryota</taxon>
        <taxon>Fungi</taxon>
        <taxon>Dikarya</taxon>
        <taxon>Basidiomycota</taxon>
        <taxon>Agaricomycotina</taxon>
        <taxon>Agaricomycetes</taxon>
        <taxon>Russulales</taxon>
        <taxon>Lachnocladiaceae</taxon>
        <taxon>Vararia</taxon>
    </lineage>
</organism>
<reference evidence="1" key="2">
    <citation type="journal article" date="2022" name="New Phytol.">
        <title>Evolutionary transition to the ectomycorrhizal habit in the genomes of a hyperdiverse lineage of mushroom-forming fungi.</title>
        <authorList>
            <person name="Looney B."/>
            <person name="Miyauchi S."/>
            <person name="Morin E."/>
            <person name="Drula E."/>
            <person name="Courty P.E."/>
            <person name="Kohler A."/>
            <person name="Kuo A."/>
            <person name="LaButti K."/>
            <person name="Pangilinan J."/>
            <person name="Lipzen A."/>
            <person name="Riley R."/>
            <person name="Andreopoulos W."/>
            <person name="He G."/>
            <person name="Johnson J."/>
            <person name="Nolan M."/>
            <person name="Tritt A."/>
            <person name="Barry K.W."/>
            <person name="Grigoriev I.V."/>
            <person name="Nagy L.G."/>
            <person name="Hibbett D."/>
            <person name="Henrissat B."/>
            <person name="Matheny P.B."/>
            <person name="Labbe J."/>
            <person name="Martin F.M."/>
        </authorList>
    </citation>
    <scope>NUCLEOTIDE SEQUENCE</scope>
    <source>
        <strain evidence="1">EC-137</strain>
    </source>
</reference>
<proteinExistence type="predicted"/>
<dbReference type="Proteomes" id="UP000814128">
    <property type="component" value="Unassembled WGS sequence"/>
</dbReference>
<dbReference type="EMBL" id="MU274357">
    <property type="protein sequence ID" value="KAI0026603.1"/>
    <property type="molecule type" value="Genomic_DNA"/>
</dbReference>
<evidence type="ECO:0000313" key="2">
    <source>
        <dbReference type="Proteomes" id="UP000814128"/>
    </source>
</evidence>
<reference evidence="1" key="1">
    <citation type="submission" date="2021-02" db="EMBL/GenBank/DDBJ databases">
        <authorList>
            <consortium name="DOE Joint Genome Institute"/>
            <person name="Ahrendt S."/>
            <person name="Looney B.P."/>
            <person name="Miyauchi S."/>
            <person name="Morin E."/>
            <person name="Drula E."/>
            <person name="Courty P.E."/>
            <person name="Chicoki N."/>
            <person name="Fauchery L."/>
            <person name="Kohler A."/>
            <person name="Kuo A."/>
            <person name="Labutti K."/>
            <person name="Pangilinan J."/>
            <person name="Lipzen A."/>
            <person name="Riley R."/>
            <person name="Andreopoulos W."/>
            <person name="He G."/>
            <person name="Johnson J."/>
            <person name="Barry K.W."/>
            <person name="Grigoriev I.V."/>
            <person name="Nagy L."/>
            <person name="Hibbett D."/>
            <person name="Henrissat B."/>
            <person name="Matheny P.B."/>
            <person name="Labbe J."/>
            <person name="Martin F."/>
        </authorList>
    </citation>
    <scope>NUCLEOTIDE SEQUENCE</scope>
    <source>
        <strain evidence="1">EC-137</strain>
    </source>
</reference>
<sequence length="100" mass="11207">MATTIDFKTVKIDPLREDESNWVTYSAELKNALQARMLVRHALGTARKPKEIVHNASTGSYTLKGSTTTLTDEEADKHLAAEDEYDAKEARVKEIIRTTV</sequence>
<evidence type="ECO:0000313" key="1">
    <source>
        <dbReference type="EMBL" id="KAI0026603.1"/>
    </source>
</evidence>
<gene>
    <name evidence="1" type="ORF">K488DRAFT_65835</name>
</gene>
<keyword evidence="2" id="KW-1185">Reference proteome</keyword>
<comment type="caution">
    <text evidence="1">The sequence shown here is derived from an EMBL/GenBank/DDBJ whole genome shotgun (WGS) entry which is preliminary data.</text>
</comment>
<protein>
    <submittedName>
        <fullName evidence="1">Uncharacterized protein</fullName>
    </submittedName>
</protein>
<feature type="non-terminal residue" evidence="1">
    <location>
        <position position="100"/>
    </location>
</feature>
<name>A0ACB8Q4K4_9AGAM</name>